<dbReference type="PANTHER" id="PTHR30121">
    <property type="entry name" value="UNCHARACTERIZED PROTEIN YJGR-RELATED"/>
    <property type="match status" value="1"/>
</dbReference>
<dbReference type="InterPro" id="IPR027417">
    <property type="entry name" value="P-loop_NTPase"/>
</dbReference>
<dbReference type="AlphaFoldDB" id="A0A7S7LXG4"/>
<protein>
    <submittedName>
        <fullName evidence="2">TraM recognition domain-containing protein</fullName>
    </submittedName>
</protein>
<dbReference type="EMBL" id="CP054492">
    <property type="protein sequence ID" value="QOY53222.1"/>
    <property type="molecule type" value="Genomic_DNA"/>
</dbReference>
<dbReference type="KEGG" id="sbal:HUE88_05960"/>
<evidence type="ECO:0000259" key="1">
    <source>
        <dbReference type="Pfam" id="PF12696"/>
    </source>
</evidence>
<dbReference type="Proteomes" id="UP000593994">
    <property type="component" value="Chromosome"/>
</dbReference>
<name>A0A7S7LXG4_9BACT</name>
<evidence type="ECO:0000313" key="3">
    <source>
        <dbReference type="Proteomes" id="UP000593994"/>
    </source>
</evidence>
<accession>A0A7S7LXG4</accession>
<gene>
    <name evidence="2" type="ORF">HUE88_05960</name>
</gene>
<dbReference type="Gene3D" id="3.40.50.300">
    <property type="entry name" value="P-loop containing nucleotide triphosphate hydrolases"/>
    <property type="match status" value="2"/>
</dbReference>
<reference evidence="2 3" key="1">
    <citation type="submission" date="2020-05" db="EMBL/GenBank/DDBJ databases">
        <title>Sulfurimonas marisnigri, sp. nov., and Sulfurimonas baltica, sp. nov., manganese oxide reducing chemolithoautotrophs of the class Epsilonproteobacteria isolated from the pelagic redoxclines of the Black and Baltic Seas and emended description of the genus Sulfurimonas.</title>
        <authorList>
            <person name="Henkel J.V."/>
            <person name="Laudan C."/>
            <person name="Werner J."/>
            <person name="Neu T."/>
            <person name="Plewe S."/>
            <person name="Sproer C."/>
            <person name="Bunk B."/>
            <person name="Schulz-Vogt H.N."/>
        </authorList>
    </citation>
    <scope>NUCLEOTIDE SEQUENCE [LARGE SCALE GENOMIC DNA]</scope>
    <source>
        <strain evidence="2 3">GD2</strain>
    </source>
</reference>
<dbReference type="SUPFAM" id="SSF52540">
    <property type="entry name" value="P-loop containing nucleoside triphosphate hydrolases"/>
    <property type="match status" value="1"/>
</dbReference>
<dbReference type="InterPro" id="IPR032689">
    <property type="entry name" value="TraG-D_C"/>
</dbReference>
<evidence type="ECO:0000313" key="2">
    <source>
        <dbReference type="EMBL" id="QOY53222.1"/>
    </source>
</evidence>
<sequence>MAGFIKENIPEATPIVLNDFRHALCIGETGCGKTTSFMLPNISSRIQENYGMFIVDIKGSLHSHVKAIASKYGRLNDVIEIGVPWGEKINVFENISRSLFLNTLSEINGKEGDKFWITSALNLAGQIYDIFAIAKNLELLLKNKNDLNFKYRFEPKSISMIVSSFSSLNEFILDCTIIRYSLDLEKILELVDHGVSEYDIYLIRQFSKEFESTLEKINDFYKDIDQDSPSSGSGAVLFTLRSLIYLFSQNGLDGKYELKELLEDGKIVILHAETYDENLTSSIINILYNRLLLRNNDKPITLFIDEFQRSVSKRNLPHIDLFREMKVELIASMQNIEQLENKLGKTTCNEFLGNILHNYEYANHRENSLDTFEYEYKNKKSLAKPMFIDEKEKVLAQIKWQNLGKNPLPLGWIYFRPDGYKRMIIVNTQTKETKYHYMLEEKDRLLQNELVKVKENKIISVA</sequence>
<dbReference type="PANTHER" id="PTHR30121:SF6">
    <property type="entry name" value="SLR6007 PROTEIN"/>
    <property type="match status" value="1"/>
</dbReference>
<dbReference type="RefSeq" id="WP_194372059.1">
    <property type="nucleotide sequence ID" value="NZ_CP054492.1"/>
</dbReference>
<dbReference type="Pfam" id="PF12696">
    <property type="entry name" value="TraG-D_C"/>
    <property type="match status" value="1"/>
</dbReference>
<proteinExistence type="predicted"/>
<organism evidence="2 3">
    <name type="scientific">Candidatus Sulfurimonas baltica</name>
    <dbReference type="NCBI Taxonomy" id="2740404"/>
    <lineage>
        <taxon>Bacteria</taxon>
        <taxon>Pseudomonadati</taxon>
        <taxon>Campylobacterota</taxon>
        <taxon>Epsilonproteobacteria</taxon>
        <taxon>Campylobacterales</taxon>
        <taxon>Sulfurimonadaceae</taxon>
        <taxon>Sulfurimonas</taxon>
    </lineage>
</organism>
<feature type="domain" description="TraD/TraG TraM recognition site" evidence="1">
    <location>
        <begin position="299"/>
        <end position="355"/>
    </location>
</feature>
<dbReference type="InterPro" id="IPR051162">
    <property type="entry name" value="T4SS_component"/>
</dbReference>
<keyword evidence="3" id="KW-1185">Reference proteome</keyword>